<evidence type="ECO:0000256" key="1">
    <source>
        <dbReference type="SAM" id="Phobius"/>
    </source>
</evidence>
<dbReference type="OrthoDB" id="3498999at2759"/>
<keyword evidence="1" id="KW-0472">Membrane</keyword>
<proteinExistence type="predicted"/>
<dbReference type="EMBL" id="KZ613465">
    <property type="protein sequence ID" value="PMD28043.1"/>
    <property type="molecule type" value="Genomic_DNA"/>
</dbReference>
<organism evidence="3 4">
    <name type="scientific">Hyaloscypha hepaticicola</name>
    <dbReference type="NCBI Taxonomy" id="2082293"/>
    <lineage>
        <taxon>Eukaryota</taxon>
        <taxon>Fungi</taxon>
        <taxon>Dikarya</taxon>
        <taxon>Ascomycota</taxon>
        <taxon>Pezizomycotina</taxon>
        <taxon>Leotiomycetes</taxon>
        <taxon>Helotiales</taxon>
        <taxon>Hyaloscyphaceae</taxon>
        <taxon>Hyaloscypha</taxon>
    </lineage>
</organism>
<reference evidence="3 4" key="1">
    <citation type="submission" date="2016-05" db="EMBL/GenBank/DDBJ databases">
        <title>A degradative enzymes factory behind the ericoid mycorrhizal symbiosis.</title>
        <authorList>
            <consortium name="DOE Joint Genome Institute"/>
            <person name="Martino E."/>
            <person name="Morin E."/>
            <person name="Grelet G."/>
            <person name="Kuo A."/>
            <person name="Kohler A."/>
            <person name="Daghino S."/>
            <person name="Barry K."/>
            <person name="Choi C."/>
            <person name="Cichocki N."/>
            <person name="Clum A."/>
            <person name="Copeland A."/>
            <person name="Hainaut M."/>
            <person name="Haridas S."/>
            <person name="Labutti K."/>
            <person name="Lindquist E."/>
            <person name="Lipzen A."/>
            <person name="Khouja H.-R."/>
            <person name="Murat C."/>
            <person name="Ohm R."/>
            <person name="Olson A."/>
            <person name="Spatafora J."/>
            <person name="Veneault-Fourrey C."/>
            <person name="Henrissat B."/>
            <person name="Grigoriev I."/>
            <person name="Martin F."/>
            <person name="Perotto S."/>
        </authorList>
    </citation>
    <scope>NUCLEOTIDE SEQUENCE [LARGE SCALE GENOMIC DNA]</scope>
    <source>
        <strain evidence="3 4">UAMH 7357</strain>
    </source>
</reference>
<keyword evidence="1" id="KW-1133">Transmembrane helix</keyword>
<evidence type="ECO:0000313" key="3">
    <source>
        <dbReference type="EMBL" id="PMD28043.1"/>
    </source>
</evidence>
<accession>A0A2J6QP63</accession>
<feature type="transmembrane region" description="Helical" evidence="1">
    <location>
        <begin position="245"/>
        <end position="268"/>
    </location>
</feature>
<evidence type="ECO:0000259" key="2">
    <source>
        <dbReference type="Pfam" id="PF20237"/>
    </source>
</evidence>
<dbReference type="AlphaFoldDB" id="A0A2J6QP63"/>
<name>A0A2J6QP63_9HELO</name>
<protein>
    <recommendedName>
        <fullName evidence="2">DUF6594 domain-containing protein</fullName>
    </recommendedName>
</protein>
<dbReference type="InterPro" id="IPR046529">
    <property type="entry name" value="DUF6594"/>
</dbReference>
<feature type="domain" description="DUF6594" evidence="2">
    <location>
        <begin position="184"/>
        <end position="313"/>
    </location>
</feature>
<gene>
    <name evidence="3" type="ORF">NA56DRAFT_684436</name>
</gene>
<dbReference type="STRING" id="1745343.A0A2J6QP63"/>
<dbReference type="Proteomes" id="UP000235672">
    <property type="component" value="Unassembled WGS sequence"/>
</dbReference>
<sequence>MQHFVADMSSTHVWNIDLENGRDVTGNARPQEPHDHSLPKYISLDTKSGPLPCSCPGKPSHLLLSYGDRLVSNYLAPRRHPKFDNENYDDTIIQAKRLRDLNTTRIQHDLLRLQHVLTRPGGGTEENFSCLSSLLHEQATAIRDWEFIDSSTFKLKHSPRNMEKLLSQYPEIPWDKDTGTAPHRFCLLREADNQSHDLIASIRSILPRSWRWSKAERELRPEAYKLNLQGVPGLEPRHASLTATILAGIIVSLVSSVWMLVPTIIMSFQTERTRSLVTVAVSVTLFGFFLVVGVRTKSSETFLATATYAAILVVFLASSGSTNN</sequence>
<feature type="transmembrane region" description="Helical" evidence="1">
    <location>
        <begin position="275"/>
        <end position="295"/>
    </location>
</feature>
<feature type="transmembrane region" description="Helical" evidence="1">
    <location>
        <begin position="301"/>
        <end position="318"/>
    </location>
</feature>
<dbReference type="Pfam" id="PF20237">
    <property type="entry name" value="DUF6594"/>
    <property type="match status" value="1"/>
</dbReference>
<evidence type="ECO:0000313" key="4">
    <source>
        <dbReference type="Proteomes" id="UP000235672"/>
    </source>
</evidence>
<keyword evidence="4" id="KW-1185">Reference proteome</keyword>
<keyword evidence="1" id="KW-0812">Transmembrane</keyword>